<dbReference type="EMBL" id="AVOT02003293">
    <property type="protein sequence ID" value="MBW0473079.1"/>
    <property type="molecule type" value="Genomic_DNA"/>
</dbReference>
<reference evidence="1" key="1">
    <citation type="submission" date="2021-03" db="EMBL/GenBank/DDBJ databases">
        <title>Draft genome sequence of rust myrtle Austropuccinia psidii MF-1, a brazilian biotype.</title>
        <authorList>
            <person name="Quecine M.C."/>
            <person name="Pachon D.M.R."/>
            <person name="Bonatelli M.L."/>
            <person name="Correr F.H."/>
            <person name="Franceschini L.M."/>
            <person name="Leite T.F."/>
            <person name="Margarido G.R.A."/>
            <person name="Almeida C.A."/>
            <person name="Ferrarezi J.A."/>
            <person name="Labate C.A."/>
        </authorList>
    </citation>
    <scope>NUCLEOTIDE SEQUENCE</scope>
    <source>
        <strain evidence="1">MF-1</strain>
    </source>
</reference>
<protein>
    <submittedName>
        <fullName evidence="1">Uncharacterized protein</fullName>
    </submittedName>
</protein>
<accession>A0A9Q3GN77</accession>
<keyword evidence="2" id="KW-1185">Reference proteome</keyword>
<organism evidence="1 2">
    <name type="scientific">Austropuccinia psidii MF-1</name>
    <dbReference type="NCBI Taxonomy" id="1389203"/>
    <lineage>
        <taxon>Eukaryota</taxon>
        <taxon>Fungi</taxon>
        <taxon>Dikarya</taxon>
        <taxon>Basidiomycota</taxon>
        <taxon>Pucciniomycotina</taxon>
        <taxon>Pucciniomycetes</taxon>
        <taxon>Pucciniales</taxon>
        <taxon>Sphaerophragmiaceae</taxon>
        <taxon>Austropuccinia</taxon>
    </lineage>
</organism>
<comment type="caution">
    <text evidence="1">The sequence shown here is derived from an EMBL/GenBank/DDBJ whole genome shotgun (WGS) entry which is preliminary data.</text>
</comment>
<proteinExistence type="predicted"/>
<evidence type="ECO:0000313" key="2">
    <source>
        <dbReference type="Proteomes" id="UP000765509"/>
    </source>
</evidence>
<dbReference type="Proteomes" id="UP000765509">
    <property type="component" value="Unassembled WGS sequence"/>
</dbReference>
<name>A0A9Q3GN77_9BASI</name>
<dbReference type="AlphaFoldDB" id="A0A9Q3GN77"/>
<gene>
    <name evidence="1" type="ORF">O181_012794</name>
</gene>
<sequence length="160" mass="18312">MAILGPLGPLQLLQPADRMPFFMAHRPWEPLGQKEPMSQTFFTPNTSGPTWPHFGPPIPNDPKPGGWPFFHGLWQPPSAGFPLKKRETLSQPWTQSFRDQEWGIYVIIYDYAPFFVRNSMVKLSILNFFVLFQVTNPSSHFKGRFHPPKLAIHGGIQNTI</sequence>
<evidence type="ECO:0000313" key="1">
    <source>
        <dbReference type="EMBL" id="MBW0473079.1"/>
    </source>
</evidence>